<sequence length="166" mass="18522">MSDVGLTQSVLQGMLDRQEANLRQCIDSVRGDIGNLKQTLKILCQDVSGLKKRTDALERTTDTVCQTVSDHSTSISDMNKTLISIQESVDDRIEKLEEISRRDNLRFFGVSETDTYDACTTAMVVLTETFSTTFPEHLFPLHDVLLSPGVRLSDSPTARLSGVLYY</sequence>
<protein>
    <submittedName>
        <fullName evidence="1">Uncharacterized protein</fullName>
    </submittedName>
</protein>
<comment type="caution">
    <text evidence="1">The sequence shown here is derived from an EMBL/GenBank/DDBJ whole genome shotgun (WGS) entry which is preliminary data.</text>
</comment>
<gene>
    <name evidence="1" type="ORF">BaRGS_00002351</name>
</gene>
<proteinExistence type="predicted"/>
<keyword evidence="2" id="KW-1185">Reference proteome</keyword>
<dbReference type="AlphaFoldDB" id="A0ABD0M2V7"/>
<reference evidence="1 2" key="1">
    <citation type="journal article" date="2023" name="Sci. Data">
        <title>Genome assembly of the Korean intertidal mud-creeper Batillaria attramentaria.</title>
        <authorList>
            <person name="Patra A.K."/>
            <person name="Ho P.T."/>
            <person name="Jun S."/>
            <person name="Lee S.J."/>
            <person name="Kim Y."/>
            <person name="Won Y.J."/>
        </authorList>
    </citation>
    <scope>NUCLEOTIDE SEQUENCE [LARGE SCALE GENOMIC DNA]</scope>
    <source>
        <strain evidence="1">Wonlab-2016</strain>
    </source>
</reference>
<dbReference type="Proteomes" id="UP001519460">
    <property type="component" value="Unassembled WGS sequence"/>
</dbReference>
<evidence type="ECO:0000313" key="1">
    <source>
        <dbReference type="EMBL" id="KAK7506239.1"/>
    </source>
</evidence>
<name>A0ABD0M2V7_9CAEN</name>
<dbReference type="EMBL" id="JACVVK020000007">
    <property type="protein sequence ID" value="KAK7506239.1"/>
    <property type="molecule type" value="Genomic_DNA"/>
</dbReference>
<organism evidence="1 2">
    <name type="scientific">Batillaria attramentaria</name>
    <dbReference type="NCBI Taxonomy" id="370345"/>
    <lineage>
        <taxon>Eukaryota</taxon>
        <taxon>Metazoa</taxon>
        <taxon>Spiralia</taxon>
        <taxon>Lophotrochozoa</taxon>
        <taxon>Mollusca</taxon>
        <taxon>Gastropoda</taxon>
        <taxon>Caenogastropoda</taxon>
        <taxon>Sorbeoconcha</taxon>
        <taxon>Cerithioidea</taxon>
        <taxon>Batillariidae</taxon>
        <taxon>Batillaria</taxon>
    </lineage>
</organism>
<accession>A0ABD0M2V7</accession>
<evidence type="ECO:0000313" key="2">
    <source>
        <dbReference type="Proteomes" id="UP001519460"/>
    </source>
</evidence>